<sequence length="173" mass="17878">MKDLVYCSMSRLRMATVVFALLVLSTACSEAEKPASKPAVPVSISGSMTGEDGPVKEAKLTATDRNGEVIATVEVNSGPRYRIELPAGVAYPVIISALYPRSTKVVESGQGEIKAAIMKASSSTVELSPKSTSIVDIAMARGGLTPENFKSASLAILNQGSGGSGGMPYQGGH</sequence>
<gene>
    <name evidence="2" type="ordered locus">Nhal_2672</name>
</gene>
<evidence type="ECO:0000256" key="1">
    <source>
        <dbReference type="SAM" id="SignalP"/>
    </source>
</evidence>
<dbReference type="EMBL" id="CP001798">
    <property type="protein sequence ID" value="ADE15748.1"/>
    <property type="molecule type" value="Genomic_DNA"/>
</dbReference>
<dbReference type="Proteomes" id="UP000001844">
    <property type="component" value="Chromosome"/>
</dbReference>
<feature type="chain" id="PRO_5003069728" description="Carboxypeptidase regulatory-like domain-containing protein" evidence="1">
    <location>
        <begin position="31"/>
        <end position="173"/>
    </location>
</feature>
<keyword evidence="1" id="KW-0732">Signal</keyword>
<evidence type="ECO:0000313" key="2">
    <source>
        <dbReference type="EMBL" id="ADE15748.1"/>
    </source>
</evidence>
<accession>D5BX65</accession>
<evidence type="ECO:0008006" key="4">
    <source>
        <dbReference type="Google" id="ProtNLM"/>
    </source>
</evidence>
<dbReference type="RefSeq" id="WP_013033608.1">
    <property type="nucleotide sequence ID" value="NC_013960.1"/>
</dbReference>
<dbReference type="OrthoDB" id="5767992at2"/>
<protein>
    <recommendedName>
        <fullName evidence="4">Carboxypeptidase regulatory-like domain-containing protein</fullName>
    </recommendedName>
</protein>
<organism evidence="2 3">
    <name type="scientific">Nitrosococcus halophilus (strain Nc4)</name>
    <dbReference type="NCBI Taxonomy" id="472759"/>
    <lineage>
        <taxon>Bacteria</taxon>
        <taxon>Pseudomonadati</taxon>
        <taxon>Pseudomonadota</taxon>
        <taxon>Gammaproteobacteria</taxon>
        <taxon>Chromatiales</taxon>
        <taxon>Chromatiaceae</taxon>
        <taxon>Nitrosococcus</taxon>
    </lineage>
</organism>
<keyword evidence="3" id="KW-1185">Reference proteome</keyword>
<dbReference type="HOGENOM" id="CLU_1538475_0_0_6"/>
<proteinExistence type="predicted"/>
<feature type="signal peptide" evidence="1">
    <location>
        <begin position="1"/>
        <end position="30"/>
    </location>
</feature>
<dbReference type="PROSITE" id="PS51257">
    <property type="entry name" value="PROKAR_LIPOPROTEIN"/>
    <property type="match status" value="1"/>
</dbReference>
<dbReference type="STRING" id="472759.Nhal_2672"/>
<name>D5BX65_NITHN</name>
<evidence type="ECO:0000313" key="3">
    <source>
        <dbReference type="Proteomes" id="UP000001844"/>
    </source>
</evidence>
<dbReference type="KEGG" id="nhl:Nhal_2672"/>
<dbReference type="AlphaFoldDB" id="D5BX65"/>
<reference evidence="3" key="1">
    <citation type="submission" date="2010-04" db="EMBL/GenBank/DDBJ databases">
        <title>Complete genome sequence of Nitrosococcus halophilus Nc4, a salt-adapted, aerobic obligate ammonia-oxidizing sulfur purple bacterium.</title>
        <authorList>
            <consortium name="US DOE Joint Genome Institute"/>
            <person name="Campbell M.A."/>
            <person name="Malfatti S.A."/>
            <person name="Chain P.S.G."/>
            <person name="Heidelberg J.F."/>
            <person name="Ward B.B."/>
            <person name="Klotz M.G."/>
        </authorList>
    </citation>
    <scope>NUCLEOTIDE SEQUENCE [LARGE SCALE GENOMIC DNA]</scope>
    <source>
        <strain evidence="3">Nc4</strain>
    </source>
</reference>
<dbReference type="eggNOG" id="ENOG502ZGM6">
    <property type="taxonomic scope" value="Bacteria"/>
</dbReference>